<comment type="subcellular location">
    <subcellularLocation>
        <location evidence="1">Endoplasmic reticulum membrane</location>
    </subcellularLocation>
</comment>
<dbReference type="SMR" id="A0A8T3B3C6"/>
<dbReference type="GO" id="GO:0015031">
    <property type="term" value="P:protein transport"/>
    <property type="evidence" value="ECO:0007669"/>
    <property type="project" value="UniProtKB-KW"/>
</dbReference>
<dbReference type="InterPro" id="IPR027417">
    <property type="entry name" value="P-loop_NTPase"/>
</dbReference>
<keyword evidence="1" id="KW-0812">Transmembrane</keyword>
<keyword evidence="1" id="KW-0378">Hydrolase</keyword>
<protein>
    <recommendedName>
        <fullName evidence="1">GPI inositol-deacylase</fullName>
        <ecNumber evidence="1">3.1.-.-</ecNumber>
    </recommendedName>
</protein>
<keyword evidence="4" id="KW-1185">Reference proteome</keyword>
<dbReference type="Gene3D" id="3.40.50.300">
    <property type="entry name" value="P-loop containing nucleotide triphosphate hydrolases"/>
    <property type="match status" value="1"/>
</dbReference>
<dbReference type="Gene3D" id="3.40.50.1820">
    <property type="entry name" value="alpha/beta hydrolase"/>
    <property type="match status" value="1"/>
</dbReference>
<reference evidence="3" key="1">
    <citation type="journal article" date="2022" name="Front. Genet.">
        <title>Chromosome-Scale Assembly of the Dendrobium nobile Genome Provides Insights Into the Molecular Mechanism of the Biosynthesis of the Medicinal Active Ingredient of Dendrobium.</title>
        <authorList>
            <person name="Xu Q."/>
            <person name="Niu S.-C."/>
            <person name="Li K.-L."/>
            <person name="Zheng P.-J."/>
            <person name="Zhang X.-J."/>
            <person name="Jia Y."/>
            <person name="Liu Y."/>
            <person name="Niu Y.-X."/>
            <person name="Yu L.-H."/>
            <person name="Chen D.-F."/>
            <person name="Zhang G.-Q."/>
        </authorList>
    </citation>
    <scope>NUCLEOTIDE SEQUENCE</scope>
    <source>
        <tissue evidence="3">Leaf</tissue>
    </source>
</reference>
<evidence type="ECO:0000313" key="4">
    <source>
        <dbReference type="Proteomes" id="UP000829196"/>
    </source>
</evidence>
<gene>
    <name evidence="3" type="ORF">KFK09_017415</name>
</gene>
<keyword evidence="1" id="KW-0813">Transport</keyword>
<dbReference type="Pfam" id="PF07819">
    <property type="entry name" value="PGAP1"/>
    <property type="match status" value="1"/>
</dbReference>
<dbReference type="PANTHER" id="PTHR47346">
    <property type="entry name" value="HYDROLASES, ACTING ON ESTER BOND"/>
    <property type="match status" value="1"/>
</dbReference>
<name>A0A8T3B3C6_DENNO</name>
<comment type="function">
    <text evidence="1">Involved in inositol deacylation of GPI-anchored proteins which plays important roles in the quality control and ER-associated degradation of GPI-anchored proteins.</text>
</comment>
<dbReference type="EC" id="3.1.-.-" evidence="1"/>
<keyword evidence="1" id="KW-1133">Transmembrane helix</keyword>
<sequence>MSRAEVRVRMLGFLSKCKVGVLVVIFLLVGFTALYELLKPVPNGCIMTYMYPTYIPISTPANESSDKYGLFLYHEGWKKIDFIEHIKKLDGAPVLFIPGNGGSYKQVRSLAAESSRAYEGGPLEENFYQEASFLNVDISNSFKYPTKYKRMLDWFAVDLEGEHSAMDGRILKEHTEYVVYSIHRILDLYKDSRETRSQEGADASGSLPNSVILVGHSMGGFVARAAAIHPGLRKSAIETILTLSSPHQYGPPVALQPSLGHYFSQVNHEWKKGFIPQAVMLVILYMALNSPMFLLYLYLVDFTITRVGFVTQDDVLFPSLTVEETLVFAAFLRLPKNMTRQHKYSKADAIIKQLSLERWIPYIPWQAVTLCGWANVLIPMHILDIFCFIW</sequence>
<accession>A0A8T3B3C6</accession>
<feature type="transmembrane region" description="Helical" evidence="1">
    <location>
        <begin position="20"/>
        <end position="38"/>
    </location>
</feature>
<dbReference type="Proteomes" id="UP000829196">
    <property type="component" value="Unassembled WGS sequence"/>
</dbReference>
<dbReference type="PANTHER" id="PTHR47346:SF1">
    <property type="entry name" value="GPI INOSITOL-DEACYLASE"/>
    <property type="match status" value="1"/>
</dbReference>
<keyword evidence="1" id="KW-0472">Membrane</keyword>
<organism evidence="3 4">
    <name type="scientific">Dendrobium nobile</name>
    <name type="common">Orchid</name>
    <dbReference type="NCBI Taxonomy" id="94219"/>
    <lineage>
        <taxon>Eukaryota</taxon>
        <taxon>Viridiplantae</taxon>
        <taxon>Streptophyta</taxon>
        <taxon>Embryophyta</taxon>
        <taxon>Tracheophyta</taxon>
        <taxon>Spermatophyta</taxon>
        <taxon>Magnoliopsida</taxon>
        <taxon>Liliopsida</taxon>
        <taxon>Asparagales</taxon>
        <taxon>Orchidaceae</taxon>
        <taxon>Epidendroideae</taxon>
        <taxon>Malaxideae</taxon>
        <taxon>Dendrobiinae</taxon>
        <taxon>Dendrobium</taxon>
    </lineage>
</organism>
<dbReference type="GO" id="GO:0005789">
    <property type="term" value="C:endoplasmic reticulum membrane"/>
    <property type="evidence" value="ECO:0007669"/>
    <property type="project" value="UniProtKB-SubCell"/>
</dbReference>
<dbReference type="EMBL" id="JAGYWB010000012">
    <property type="protein sequence ID" value="KAI0502462.1"/>
    <property type="molecule type" value="Genomic_DNA"/>
</dbReference>
<dbReference type="GO" id="GO:0016788">
    <property type="term" value="F:hydrolase activity, acting on ester bonds"/>
    <property type="evidence" value="ECO:0007669"/>
    <property type="project" value="InterPro"/>
</dbReference>
<comment type="similarity">
    <text evidence="1">Belongs to the GPI inositol-deacylase family.</text>
</comment>
<evidence type="ECO:0000259" key="2">
    <source>
        <dbReference type="Pfam" id="PF07819"/>
    </source>
</evidence>
<dbReference type="AlphaFoldDB" id="A0A8T3B3C6"/>
<evidence type="ECO:0000313" key="3">
    <source>
        <dbReference type="EMBL" id="KAI0502462.1"/>
    </source>
</evidence>
<keyword evidence="1" id="KW-0256">Endoplasmic reticulum</keyword>
<comment type="caution">
    <text evidence="3">The sequence shown here is derived from an EMBL/GenBank/DDBJ whole genome shotgun (WGS) entry which is preliminary data.</text>
</comment>
<evidence type="ECO:0000256" key="1">
    <source>
        <dbReference type="RuleBase" id="RU365011"/>
    </source>
</evidence>
<proteinExistence type="inferred from homology"/>
<comment type="caution">
    <text evidence="1">Lacks conserved residue(s) required for the propagation of feature annotation.</text>
</comment>
<dbReference type="SUPFAM" id="SSF53474">
    <property type="entry name" value="alpha/beta-Hydrolases"/>
    <property type="match status" value="2"/>
</dbReference>
<feature type="transmembrane region" description="Helical" evidence="1">
    <location>
        <begin position="278"/>
        <end position="299"/>
    </location>
</feature>
<keyword evidence="1" id="KW-0653">Protein transport</keyword>
<dbReference type="InterPro" id="IPR012908">
    <property type="entry name" value="PGAP1-ab_dom-like"/>
</dbReference>
<dbReference type="InterPro" id="IPR029058">
    <property type="entry name" value="AB_hydrolase_fold"/>
</dbReference>
<dbReference type="OrthoDB" id="348976at2759"/>
<feature type="domain" description="GPI inositol-deacylase PGAP1-like alpha/beta" evidence="2">
    <location>
        <begin position="89"/>
        <end position="278"/>
    </location>
</feature>